<comment type="caution">
    <text evidence="5">The sequence shown here is derived from an EMBL/GenBank/DDBJ whole genome shotgun (WGS) entry which is preliminary data.</text>
</comment>
<dbReference type="Pfam" id="PF16712">
    <property type="entry name" value="SCAB_CC"/>
    <property type="match status" value="1"/>
</dbReference>
<feature type="domain" description="Stomatal closure-related actin-binding protein PH" evidence="4">
    <location>
        <begin position="445"/>
        <end position="552"/>
    </location>
</feature>
<feature type="non-terminal residue" evidence="5">
    <location>
        <position position="1"/>
    </location>
</feature>
<keyword evidence="6" id="KW-1185">Reference proteome</keyword>
<dbReference type="Proteomes" id="UP000257109">
    <property type="component" value="Unassembled WGS sequence"/>
</dbReference>
<feature type="domain" description="Stomatal closure-related actin-binding protein actin-binding" evidence="2">
    <location>
        <begin position="121"/>
        <end position="163"/>
    </location>
</feature>
<dbReference type="InterPro" id="IPR039640">
    <property type="entry name" value="SCAB"/>
</dbReference>
<dbReference type="Pfam" id="PF17684">
    <property type="entry name" value="SCAB-PH"/>
    <property type="match status" value="1"/>
</dbReference>
<evidence type="ECO:0000259" key="1">
    <source>
        <dbReference type="Pfam" id="PF16709"/>
    </source>
</evidence>
<evidence type="ECO:0000259" key="2">
    <source>
        <dbReference type="Pfam" id="PF16711"/>
    </source>
</evidence>
<dbReference type="OrthoDB" id="2014217at2759"/>
<reference evidence="5" key="1">
    <citation type="submission" date="2018-05" db="EMBL/GenBank/DDBJ databases">
        <title>Draft genome of Mucuna pruriens seed.</title>
        <authorList>
            <person name="Nnadi N.E."/>
            <person name="Vos R."/>
            <person name="Hasami M.H."/>
            <person name="Devisetty U.K."/>
            <person name="Aguiy J.C."/>
        </authorList>
    </citation>
    <scope>NUCLEOTIDE SEQUENCE [LARGE SCALE GENOMIC DNA]</scope>
    <source>
        <strain evidence="5">JCA_2017</strain>
    </source>
</reference>
<dbReference type="InterPro" id="IPR032009">
    <property type="entry name" value="SCAB_CC"/>
</dbReference>
<feature type="domain" description="Stomatal closure-related actin-binding protein Ig" evidence="1">
    <location>
        <begin position="348"/>
        <end position="442"/>
    </location>
</feature>
<dbReference type="Gene3D" id="1.20.5.440">
    <property type="entry name" value="ATP synthase delta/epsilon subunit, C-terminal domain"/>
    <property type="match status" value="1"/>
</dbReference>
<dbReference type="GO" id="GO:0010119">
    <property type="term" value="P:regulation of stomatal movement"/>
    <property type="evidence" value="ECO:0007669"/>
    <property type="project" value="InterPro"/>
</dbReference>
<dbReference type="PANTHER" id="PTHR31172:SF7">
    <property type="entry name" value="STOMATAL CLOSURE-RELATED ACTIN-BINDING PROTEIN 3"/>
    <property type="match status" value="1"/>
</dbReference>
<evidence type="ECO:0000313" key="6">
    <source>
        <dbReference type="Proteomes" id="UP000257109"/>
    </source>
</evidence>
<evidence type="ECO:0000259" key="4">
    <source>
        <dbReference type="Pfam" id="PF17684"/>
    </source>
</evidence>
<dbReference type="InterPro" id="IPR032015">
    <property type="entry name" value="SCAB-Ig"/>
</dbReference>
<proteinExistence type="predicted"/>
<dbReference type="EMBL" id="QJKJ01000680">
    <property type="protein sequence ID" value="RDY11233.1"/>
    <property type="molecule type" value="Genomic_DNA"/>
</dbReference>
<feature type="domain" description="Stomatal closure-related actin-binding protein coiled-coil" evidence="3">
    <location>
        <begin position="167"/>
        <end position="334"/>
    </location>
</feature>
<dbReference type="Gene3D" id="2.30.29.140">
    <property type="match status" value="1"/>
</dbReference>
<dbReference type="Pfam" id="PF16711">
    <property type="entry name" value="SCAB-ABD"/>
    <property type="match status" value="1"/>
</dbReference>
<sequence>MEGGPHREGGCNNDAVREKQIDFKSLGGETNESGNSLAPASLSAIFRLCCVDLCGFMVLRITPIFIMTKISPEVEIRMPMEAFPPVSADVSFISNSFPKYKLGIDNQILEEPVEDNQGPSLKDVIEQEASNLSDQHKRISVRDLASKFDKNLAAAAKLSNEAKLRDVASLEGHVLLKKLRDALESLRGRFAGRNKEDVEKAISMVEALAVKLTQNEGELIQEKFEVKKLVNFLKQASEDAKKLVNQEKSFACAEIESARAVVLRIGEALEEQEKVSQASKPQDVDGLIEEVQEARRIKLLHQPSKVMAMEYELRALRDQIREKSIFSIQLQKELTMSKRDEENKSRLYMLNGSEALGSYLRVQPCSDEVPQVSKCSFQWYRLSSEGSWREVISGANKSIYAPDPSDVGRILQVDIVSNGKKLTLTTNPIQTGLGSHVEALLRKSNTDFNVVISQMNGKDHSSHSTHSFNVGRMRIKLCRGWITKAREIYSPSMQLCGVRGDAGNAAKALFWQARKGLSFVLTFESEKERNVAVMVARKYALDCNVVLAGPDDLVFAMQPQVGKEVLIKTQGNIA</sequence>
<dbReference type="PANTHER" id="PTHR31172">
    <property type="entry name" value="STOMATAL CLOSURE-RELATED ACTIN-BINDING PROTEIN 1"/>
    <property type="match status" value="1"/>
</dbReference>
<organism evidence="5 6">
    <name type="scientific">Mucuna pruriens</name>
    <name type="common">Velvet bean</name>
    <name type="synonym">Dolichos pruriens</name>
    <dbReference type="NCBI Taxonomy" id="157652"/>
    <lineage>
        <taxon>Eukaryota</taxon>
        <taxon>Viridiplantae</taxon>
        <taxon>Streptophyta</taxon>
        <taxon>Embryophyta</taxon>
        <taxon>Tracheophyta</taxon>
        <taxon>Spermatophyta</taxon>
        <taxon>Magnoliopsida</taxon>
        <taxon>eudicotyledons</taxon>
        <taxon>Gunneridae</taxon>
        <taxon>Pentapetalae</taxon>
        <taxon>rosids</taxon>
        <taxon>fabids</taxon>
        <taxon>Fabales</taxon>
        <taxon>Fabaceae</taxon>
        <taxon>Papilionoideae</taxon>
        <taxon>50 kb inversion clade</taxon>
        <taxon>NPAAA clade</taxon>
        <taxon>indigoferoid/millettioid clade</taxon>
        <taxon>Phaseoleae</taxon>
        <taxon>Mucuna</taxon>
    </lineage>
</organism>
<dbReference type="InterPro" id="IPR032012">
    <property type="entry name" value="SCAB-ABD"/>
</dbReference>
<dbReference type="GO" id="GO:0007015">
    <property type="term" value="P:actin filament organization"/>
    <property type="evidence" value="ECO:0007669"/>
    <property type="project" value="InterPro"/>
</dbReference>
<accession>A0A371I858</accession>
<protein>
    <submittedName>
        <fullName evidence="5">Stomatal closure-related actin-binding protein 2</fullName>
    </submittedName>
</protein>
<name>A0A371I858_MUCPR</name>
<evidence type="ECO:0000313" key="5">
    <source>
        <dbReference type="EMBL" id="RDY11233.1"/>
    </source>
</evidence>
<dbReference type="AlphaFoldDB" id="A0A371I858"/>
<dbReference type="STRING" id="157652.A0A371I858"/>
<dbReference type="InterPro" id="IPR041144">
    <property type="entry name" value="SCAB-PH"/>
</dbReference>
<dbReference type="Pfam" id="PF16709">
    <property type="entry name" value="SCAB-Ig"/>
    <property type="match status" value="1"/>
</dbReference>
<dbReference type="Gene3D" id="2.60.40.2700">
    <property type="match status" value="1"/>
</dbReference>
<gene>
    <name evidence="5" type="primary">SCAB2</name>
    <name evidence="5" type="ORF">CR513_04127</name>
</gene>
<dbReference type="GO" id="GO:0003779">
    <property type="term" value="F:actin binding"/>
    <property type="evidence" value="ECO:0007669"/>
    <property type="project" value="InterPro"/>
</dbReference>
<evidence type="ECO:0000259" key="3">
    <source>
        <dbReference type="Pfam" id="PF16712"/>
    </source>
</evidence>